<dbReference type="SUPFAM" id="SSF49265">
    <property type="entry name" value="Fibronectin type III"/>
    <property type="match status" value="4"/>
</dbReference>
<dbReference type="FunFam" id="2.60.40.10:FF:000032">
    <property type="entry name" value="palladin isoform X1"/>
    <property type="match status" value="2"/>
</dbReference>
<dbReference type="FunFam" id="2.60.40.10:FF:000189">
    <property type="entry name" value="Neogenin isoform 3"/>
    <property type="match status" value="1"/>
</dbReference>
<keyword evidence="6 11" id="KW-0472">Membrane</keyword>
<dbReference type="FunFam" id="2.60.40.10:FF:000028">
    <property type="entry name" value="Neuronal cell adhesion molecule"/>
    <property type="match status" value="1"/>
</dbReference>
<feature type="domain" description="Ig-like" evidence="12">
    <location>
        <begin position="342"/>
        <end position="427"/>
    </location>
</feature>
<keyword evidence="7" id="KW-1015">Disulfide bond</keyword>
<keyword evidence="3 11" id="KW-0812">Transmembrane</keyword>
<feature type="region of interest" description="Disordered" evidence="10">
    <location>
        <begin position="1077"/>
        <end position="1123"/>
    </location>
</feature>
<feature type="region of interest" description="Disordered" evidence="10">
    <location>
        <begin position="1203"/>
        <end position="1236"/>
    </location>
</feature>
<dbReference type="SMART" id="SM00060">
    <property type="entry name" value="FN3"/>
    <property type="match status" value="6"/>
</dbReference>
<dbReference type="EMBL" id="VSWD01000008">
    <property type="protein sequence ID" value="KAK3094564.1"/>
    <property type="molecule type" value="Genomic_DNA"/>
</dbReference>
<comment type="caution">
    <text evidence="14">The sequence shown here is derived from an EMBL/GenBank/DDBJ whole genome shotgun (WGS) entry which is preliminary data.</text>
</comment>
<dbReference type="SMART" id="SM00409">
    <property type="entry name" value="IG"/>
    <property type="match status" value="4"/>
</dbReference>
<evidence type="ECO:0000259" key="12">
    <source>
        <dbReference type="PROSITE" id="PS50835"/>
    </source>
</evidence>
<keyword evidence="8" id="KW-0325">Glycoprotein</keyword>
<dbReference type="Pfam" id="PF13927">
    <property type="entry name" value="Ig_3"/>
    <property type="match status" value="2"/>
</dbReference>
<dbReference type="SMART" id="SM00408">
    <property type="entry name" value="IGc2"/>
    <property type="match status" value="4"/>
</dbReference>
<dbReference type="InterPro" id="IPR003961">
    <property type="entry name" value="FN3_dom"/>
</dbReference>
<dbReference type="InterPro" id="IPR013783">
    <property type="entry name" value="Ig-like_fold"/>
</dbReference>
<dbReference type="InterPro" id="IPR036116">
    <property type="entry name" value="FN3_sf"/>
</dbReference>
<feature type="domain" description="Fibronectin type-III" evidence="13">
    <location>
        <begin position="776"/>
        <end position="870"/>
    </location>
</feature>
<gene>
    <name evidence="14" type="ORF">FSP39_003463</name>
</gene>
<name>A0AA88XYS5_PINIB</name>
<evidence type="ECO:0000256" key="5">
    <source>
        <dbReference type="ARBA" id="ARBA00022989"/>
    </source>
</evidence>
<feature type="domain" description="Ig-like" evidence="12">
    <location>
        <begin position="43"/>
        <end position="137"/>
    </location>
</feature>
<dbReference type="InterPro" id="IPR003598">
    <property type="entry name" value="Ig_sub2"/>
</dbReference>
<feature type="domain" description="Fibronectin type-III" evidence="13">
    <location>
        <begin position="980"/>
        <end position="1077"/>
    </location>
</feature>
<sequence>MAKCEIRCKQCDEYCKTARVYHIVKENKRLQKCESNRSDSVLPNFRDLYFTIEPSNVITSRGESVVLICRIQSSVTSVSIKWLKDGKVLDVRRDRRRSILSNGSLHISPVQPRDDRGMYQCQATLSNLGTIISRTARLDIAYLSRNFVIEPQNLTVYLHEIAMFQCQGDGLPTPNVTWYKGDVQLTEKSNIRIYQSGVLEINPVKFADFVRYYCKVEDGDKLRSSINFTLSQNADAASIRKGITPYFVLKPRDTIVEAGSSTILFCGANGKTKEGKPPTITWLKDGLTIDFRATQGRLQLTGNASLQIHSVNESDSGTYSCRADNSEDSVDADAVLKVVVKPRFVRRLVNEVAQRNSDLFLRCDIYGIPKPTIYWVKNGQNITETGYIQVVEDKHLRILGLLPRDAGLYQCMGSNPYGSVQGVLRLTVQDPAFYFAYPHIDVSLPLVPSRYSSPYLGAQYGDIANLPTKPRNLTAAIVSKRFVTLKWESPLSSGATSITAYSVFWRERGSERERVLNTTESHLEANIQHLKPNTNYEFRVQAYNTYGPSPKFASLTVLTDKDVDVPSPAVNVRATPLSPHSILVQWDPPQMPKGIITKYILIYYEVGVNGEHRKEVKGTTFTLTSLKAFREYSFRVIAVNENGEGMSTEEFVAITFSDKPSSPPKNPSLETVSATVMEQNLVFTQSLIVRWEPPPPDSQNGVITGYKIRYKKRSGEVRGSKSVTTDGNRRLYALTDLDKNSEYQVKISALTVNGSGPASERLRATTYKDDLDESAVPPPPQRIRVTPYAHSIRVSWSSPNPESKVLVRGYTLGWGKGVADDYQKVLDADTHVYTIEHLHPSSEYVITVRAFNNRGDGQPRYQTATTSEETFQETITPMMPPVGLKTIVLSPSTVVLTWSDTSLGTNQVVQDNRFYTVRYRAVSDSGRYRLLNSTDLNAHIDNLRPNTRYEFEVKVIKGRRTSEWSMKEVNKTKEAAPGSAPRDLTPIPKENDPTAVTVNWQPPAKPNGQITGYLVYYTTDATHDVRDWVYEGVLGDELSATIRHLTLDTTYYFKVQARNSKGYGPSSQTIMYKTPTIDGNGGGKVDAPKDPGIANPGNRIWNYSPTNPGSDDKSETDKKSDGGVGGLSTGIINIIIASVVGTTFCVVIVVVAIIYCKRRDNNDRNKRTNQNLTQSPNKGKPQGSAKPDVLWINDIEMKNVDKPDRSESMLTMSNASTLQRRSSNEYRSMDDLPPYHPDIERNFGPDMYYHPPSESEERERFLPPPRQQGSGLIRPKPTKPMMIPVDTQPPPREPVAMVTALPTGPHDKPDPHGMMGPGRPGFPRTQYNSQYSSAARVNAGDMPQPSSNLKSPDCTSVTPVHTQPMAVISPDQKISHDGHKSLPRPIHHPLRSFSVPCPPTGGPQPGVYTPKHQIVKPQQSPYKKATPSVSIKPRAIPIISTPKAPDVVLKAGKEIDPDIQKSVSTEELTAEMANLDCLMKDLNAITQQNFEC</sequence>
<evidence type="ECO:0000256" key="11">
    <source>
        <dbReference type="SAM" id="Phobius"/>
    </source>
</evidence>
<reference evidence="14" key="1">
    <citation type="submission" date="2019-08" db="EMBL/GenBank/DDBJ databases">
        <title>The improved chromosome-level genome for the pearl oyster Pinctada fucata martensii using PacBio sequencing and Hi-C.</title>
        <authorList>
            <person name="Zheng Z."/>
        </authorList>
    </citation>
    <scope>NUCLEOTIDE SEQUENCE</scope>
    <source>
        <strain evidence="14">ZZ-2019</strain>
        <tissue evidence="14">Adductor muscle</tissue>
    </source>
</reference>
<feature type="compositionally biased region" description="Basic and acidic residues" evidence="10">
    <location>
        <begin position="1110"/>
        <end position="1121"/>
    </location>
</feature>
<accession>A0AA88XYS5</accession>
<feature type="domain" description="Ig-like" evidence="12">
    <location>
        <begin position="145"/>
        <end position="231"/>
    </location>
</feature>
<dbReference type="InterPro" id="IPR003599">
    <property type="entry name" value="Ig_sub"/>
</dbReference>
<dbReference type="FunFam" id="2.60.40.10:FF:000133">
    <property type="entry name" value="Neogenin isoform 1"/>
    <property type="match status" value="1"/>
</dbReference>
<dbReference type="InterPro" id="IPR036179">
    <property type="entry name" value="Ig-like_dom_sf"/>
</dbReference>
<evidence type="ECO:0000256" key="10">
    <source>
        <dbReference type="SAM" id="MobiDB-lite"/>
    </source>
</evidence>
<keyword evidence="15" id="KW-1185">Reference proteome</keyword>
<evidence type="ECO:0000256" key="7">
    <source>
        <dbReference type="ARBA" id="ARBA00023157"/>
    </source>
</evidence>
<evidence type="ECO:0000256" key="4">
    <source>
        <dbReference type="ARBA" id="ARBA00022737"/>
    </source>
</evidence>
<evidence type="ECO:0000256" key="3">
    <source>
        <dbReference type="ARBA" id="ARBA00022692"/>
    </source>
</evidence>
<feature type="domain" description="Fibronectin type-III" evidence="13">
    <location>
        <begin position="568"/>
        <end position="658"/>
    </location>
</feature>
<organism evidence="14 15">
    <name type="scientific">Pinctada imbricata</name>
    <name type="common">Atlantic pearl-oyster</name>
    <name type="synonym">Pinctada martensii</name>
    <dbReference type="NCBI Taxonomy" id="66713"/>
    <lineage>
        <taxon>Eukaryota</taxon>
        <taxon>Metazoa</taxon>
        <taxon>Spiralia</taxon>
        <taxon>Lophotrochozoa</taxon>
        <taxon>Mollusca</taxon>
        <taxon>Bivalvia</taxon>
        <taxon>Autobranchia</taxon>
        <taxon>Pteriomorphia</taxon>
        <taxon>Pterioida</taxon>
        <taxon>Pterioidea</taxon>
        <taxon>Pteriidae</taxon>
        <taxon>Pinctada</taxon>
    </lineage>
</organism>
<dbReference type="Pfam" id="PF00041">
    <property type="entry name" value="fn3"/>
    <property type="match status" value="6"/>
</dbReference>
<feature type="domain" description="Fibronectin type-III" evidence="13">
    <location>
        <begin position="880"/>
        <end position="975"/>
    </location>
</feature>
<evidence type="ECO:0000256" key="6">
    <source>
        <dbReference type="ARBA" id="ARBA00023136"/>
    </source>
</evidence>
<dbReference type="PROSITE" id="PS50853">
    <property type="entry name" value="FN3"/>
    <property type="match status" value="6"/>
</dbReference>
<feature type="region of interest" description="Disordered" evidence="10">
    <location>
        <begin position="1162"/>
        <end position="1188"/>
    </location>
</feature>
<dbReference type="Pfam" id="PF06583">
    <property type="entry name" value="Neogenin_C"/>
    <property type="match status" value="1"/>
</dbReference>
<dbReference type="SUPFAM" id="SSF48726">
    <property type="entry name" value="Immunoglobulin"/>
    <property type="match status" value="4"/>
</dbReference>
<evidence type="ECO:0000256" key="8">
    <source>
        <dbReference type="ARBA" id="ARBA00023180"/>
    </source>
</evidence>
<dbReference type="PANTHER" id="PTHR44170:SF54">
    <property type="entry name" value="FI24025P1"/>
    <property type="match status" value="1"/>
</dbReference>
<dbReference type="PANTHER" id="PTHR44170">
    <property type="entry name" value="PROTEIN SIDEKICK"/>
    <property type="match status" value="1"/>
</dbReference>
<evidence type="ECO:0000256" key="9">
    <source>
        <dbReference type="ARBA" id="ARBA00023319"/>
    </source>
</evidence>
<keyword evidence="5 11" id="KW-1133">Transmembrane helix</keyword>
<dbReference type="Gene3D" id="2.60.40.10">
    <property type="entry name" value="Immunoglobulins"/>
    <property type="match status" value="10"/>
</dbReference>
<feature type="transmembrane region" description="Helical" evidence="11">
    <location>
        <begin position="1134"/>
        <end position="1156"/>
    </location>
</feature>
<dbReference type="PROSITE" id="PS50835">
    <property type="entry name" value="IG_LIKE"/>
    <property type="match status" value="4"/>
</dbReference>
<protein>
    <recommendedName>
        <fullName evidence="16">Neogenin</fullName>
    </recommendedName>
</protein>
<keyword evidence="4" id="KW-0677">Repeat</keyword>
<feature type="domain" description="Ig-like" evidence="12">
    <location>
        <begin position="245"/>
        <end position="337"/>
    </location>
</feature>
<comment type="subcellular location">
    <subcellularLocation>
        <location evidence="1">Membrane</location>
        <topology evidence="1">Single-pass type I membrane protein</topology>
    </subcellularLocation>
</comment>
<evidence type="ECO:0000313" key="15">
    <source>
        <dbReference type="Proteomes" id="UP001186944"/>
    </source>
</evidence>
<dbReference type="GO" id="GO:0016020">
    <property type="term" value="C:membrane"/>
    <property type="evidence" value="ECO:0007669"/>
    <property type="project" value="UniProtKB-SubCell"/>
</dbReference>
<evidence type="ECO:0000256" key="1">
    <source>
        <dbReference type="ARBA" id="ARBA00004479"/>
    </source>
</evidence>
<feature type="compositionally biased region" description="Polar residues" evidence="10">
    <location>
        <begin position="1208"/>
        <end position="1221"/>
    </location>
</feature>
<evidence type="ECO:0000259" key="13">
    <source>
        <dbReference type="PROSITE" id="PS50853"/>
    </source>
</evidence>
<dbReference type="InterPro" id="IPR013098">
    <property type="entry name" value="Ig_I-set"/>
</dbReference>
<proteinExistence type="inferred from homology"/>
<keyword evidence="9" id="KW-0393">Immunoglobulin domain</keyword>
<dbReference type="FunFam" id="2.60.40.10:FF:000101">
    <property type="entry name" value="Neogenin isoform 1"/>
    <property type="match status" value="1"/>
</dbReference>
<dbReference type="InterPro" id="IPR007110">
    <property type="entry name" value="Ig-like_dom"/>
</dbReference>
<evidence type="ECO:0000313" key="14">
    <source>
        <dbReference type="EMBL" id="KAK3094564.1"/>
    </source>
</evidence>
<dbReference type="PRINTS" id="PR00014">
    <property type="entry name" value="FNTYPEIII"/>
</dbReference>
<dbReference type="Proteomes" id="UP001186944">
    <property type="component" value="Unassembled WGS sequence"/>
</dbReference>
<comment type="similarity">
    <text evidence="2">Belongs to the immunoglobulin superfamily. DCC family.</text>
</comment>
<dbReference type="Pfam" id="PF07679">
    <property type="entry name" value="I-set"/>
    <property type="match status" value="2"/>
</dbReference>
<feature type="region of interest" description="Disordered" evidence="10">
    <location>
        <begin position="1251"/>
        <end position="1280"/>
    </location>
</feature>
<dbReference type="InterPro" id="IPR010560">
    <property type="entry name" value="Neogenin_C"/>
</dbReference>
<evidence type="ECO:0000256" key="2">
    <source>
        <dbReference type="ARBA" id="ARBA00009588"/>
    </source>
</evidence>
<feature type="domain" description="Fibronectin type-III" evidence="13">
    <location>
        <begin position="469"/>
        <end position="562"/>
    </location>
</feature>
<dbReference type="CDD" id="cd00063">
    <property type="entry name" value="FN3"/>
    <property type="match status" value="6"/>
</dbReference>
<feature type="domain" description="Fibronectin type-III" evidence="13">
    <location>
        <begin position="663"/>
        <end position="769"/>
    </location>
</feature>
<dbReference type="GO" id="GO:0098609">
    <property type="term" value="P:cell-cell adhesion"/>
    <property type="evidence" value="ECO:0007669"/>
    <property type="project" value="TreeGrafter"/>
</dbReference>
<evidence type="ECO:0008006" key="16">
    <source>
        <dbReference type="Google" id="ProtNLM"/>
    </source>
</evidence>